<dbReference type="InterPro" id="IPR000084">
    <property type="entry name" value="PE-PGRS_N"/>
</dbReference>
<evidence type="ECO:0000313" key="3">
    <source>
        <dbReference type="EMBL" id="TDK92363.1"/>
    </source>
</evidence>
<proteinExistence type="predicted"/>
<dbReference type="RefSeq" id="WP_061000009.1">
    <property type="nucleotide sequence ID" value="NZ_JAPMJT010000002.1"/>
</dbReference>
<evidence type="ECO:0000313" key="2">
    <source>
        <dbReference type="EMBL" id="OBA88167.1"/>
    </source>
</evidence>
<accession>A0A1A0MRZ4</accession>
<protein>
    <submittedName>
        <fullName evidence="3">PE family protein</fullName>
    </submittedName>
    <submittedName>
        <fullName evidence="2">PbsX family transcriptional regulator</fullName>
    </submittedName>
</protein>
<gene>
    <name evidence="2" type="ORF">A5642_01740</name>
    <name evidence="3" type="ORF">EUA03_04335</name>
</gene>
<feature type="domain" description="PE" evidence="1">
    <location>
        <begin position="16"/>
        <end position="92"/>
    </location>
</feature>
<dbReference type="Pfam" id="PF00934">
    <property type="entry name" value="PE"/>
    <property type="match status" value="1"/>
</dbReference>
<sequence length="98" mass="9776">MQPLQHEEGAIGVGTQVVANGARGVATGTATMTEASTLVPAGADEVSMQAAMAFAVEGVEVMGINAFAQEELARAGAAYVEAGAMYEATDVATSATLI</sequence>
<reference evidence="2 4" key="1">
    <citation type="submission" date="2016-06" db="EMBL/GenBank/DDBJ databases">
        <authorList>
            <person name="Kjaerup R.B."/>
            <person name="Dalgaard T.S."/>
            <person name="Juul-Madsen H.R."/>
        </authorList>
    </citation>
    <scope>NUCLEOTIDE SEQUENCE [LARGE SCALE GENOMIC DNA]</scope>
    <source>
        <strain evidence="2 4">1199456.5</strain>
    </source>
</reference>
<name>A0A1A0MRZ4_MYCMU</name>
<evidence type="ECO:0000313" key="4">
    <source>
        <dbReference type="Proteomes" id="UP000093962"/>
    </source>
</evidence>
<dbReference type="Proteomes" id="UP000294929">
    <property type="component" value="Unassembled WGS sequence"/>
</dbReference>
<evidence type="ECO:0000259" key="1">
    <source>
        <dbReference type="Pfam" id="PF00934"/>
    </source>
</evidence>
<comment type="caution">
    <text evidence="2">The sequence shown here is derived from an EMBL/GenBank/DDBJ whole genome shotgun (WGS) entry which is preliminary data.</text>
</comment>
<evidence type="ECO:0000313" key="5">
    <source>
        <dbReference type="Proteomes" id="UP000294929"/>
    </source>
</evidence>
<dbReference type="AlphaFoldDB" id="A0A1A0MRZ4"/>
<dbReference type="OrthoDB" id="4753420at2"/>
<dbReference type="Proteomes" id="UP000093962">
    <property type="component" value="Unassembled WGS sequence"/>
</dbReference>
<reference evidence="3 5" key="2">
    <citation type="submission" date="2019-01" db="EMBL/GenBank/DDBJ databases">
        <title>High-quality-draft genome sequences of five non-tuberculosis mycobacteriaceae isolated from a nosocomial environment.</title>
        <authorList>
            <person name="Tiago I."/>
            <person name="Alarico S."/>
            <person name="Pereira S.G."/>
            <person name="Coelho C."/>
            <person name="Maranha A."/>
            <person name="Empadinhas N."/>
        </authorList>
    </citation>
    <scope>NUCLEOTIDE SEQUENCE [LARGE SCALE GENOMIC DNA]</scope>
    <source>
        <strain evidence="3 5">24AIII</strain>
    </source>
</reference>
<dbReference type="EMBL" id="LZSF01000113">
    <property type="protein sequence ID" value="OBA88167.1"/>
    <property type="molecule type" value="Genomic_DNA"/>
</dbReference>
<dbReference type="EMBL" id="SDLO01000003">
    <property type="protein sequence ID" value="TDK92363.1"/>
    <property type="molecule type" value="Genomic_DNA"/>
</dbReference>
<organism evidence="2 4">
    <name type="scientific">Mycolicibacterium mucogenicum</name>
    <name type="common">Mycobacterium mucogenicum</name>
    <dbReference type="NCBI Taxonomy" id="56689"/>
    <lineage>
        <taxon>Bacteria</taxon>
        <taxon>Bacillati</taxon>
        <taxon>Actinomycetota</taxon>
        <taxon>Actinomycetes</taxon>
        <taxon>Mycobacteriales</taxon>
        <taxon>Mycobacteriaceae</taxon>
        <taxon>Mycolicibacterium</taxon>
    </lineage>
</organism>